<reference evidence="3" key="1">
    <citation type="submission" date="2023-07" db="EMBL/GenBank/DDBJ databases">
        <title>Whole genome shotgun sequence of Streptomyces achromogenes subsp. rubradiris NBRC 14000.</title>
        <authorList>
            <person name="Komaki H."/>
            <person name="Tamura T."/>
        </authorList>
    </citation>
    <scope>NUCLEOTIDE SEQUENCE [LARGE SCALE GENOMIC DNA]</scope>
    <source>
        <strain evidence="3">NBRC 14000</strain>
    </source>
</reference>
<gene>
    <name evidence="2" type="ORF">Srubr_59060</name>
</gene>
<dbReference type="InterPro" id="IPR002035">
    <property type="entry name" value="VWF_A"/>
</dbReference>
<dbReference type="EMBL" id="BNEA01000015">
    <property type="protein sequence ID" value="GHI56060.1"/>
    <property type="molecule type" value="Genomic_DNA"/>
</dbReference>
<protein>
    <submittedName>
        <fullName evidence="2">VWA domain-containing protein</fullName>
    </submittedName>
</protein>
<accession>A0ABQ3RJN0</accession>
<dbReference type="SMART" id="SM00327">
    <property type="entry name" value="VWA"/>
    <property type="match status" value="1"/>
</dbReference>
<dbReference type="Pfam" id="PF13531">
    <property type="entry name" value="SBP_bac_11"/>
    <property type="match status" value="1"/>
</dbReference>
<proteinExistence type="predicted"/>
<feature type="domain" description="VWFA" evidence="1">
    <location>
        <begin position="347"/>
        <end position="537"/>
    </location>
</feature>
<dbReference type="PROSITE" id="PS51257">
    <property type="entry name" value="PROKAR_LIPOPROTEIN"/>
    <property type="match status" value="1"/>
</dbReference>
<dbReference type="Proteomes" id="UP000646738">
    <property type="component" value="Unassembled WGS sequence"/>
</dbReference>
<keyword evidence="3" id="KW-1185">Reference proteome</keyword>
<evidence type="ECO:0000313" key="3">
    <source>
        <dbReference type="Proteomes" id="UP000646738"/>
    </source>
</evidence>
<evidence type="ECO:0000259" key="1">
    <source>
        <dbReference type="PROSITE" id="PS50234"/>
    </source>
</evidence>
<dbReference type="Gene3D" id="3.40.190.10">
    <property type="entry name" value="Periplasmic binding protein-like II"/>
    <property type="match status" value="1"/>
</dbReference>
<dbReference type="Gene3D" id="3.40.50.410">
    <property type="entry name" value="von Willebrand factor, type A domain"/>
    <property type="match status" value="1"/>
</dbReference>
<dbReference type="SUPFAM" id="SSF53850">
    <property type="entry name" value="Periplasmic binding protein-like II"/>
    <property type="match status" value="1"/>
</dbReference>
<dbReference type="InterPro" id="IPR036465">
    <property type="entry name" value="vWFA_dom_sf"/>
</dbReference>
<evidence type="ECO:0000313" key="2">
    <source>
        <dbReference type="EMBL" id="GHI56060.1"/>
    </source>
</evidence>
<name>A0ABQ3RJN0_STRRR</name>
<dbReference type="Pfam" id="PF00092">
    <property type="entry name" value="VWA"/>
    <property type="match status" value="1"/>
</dbReference>
<sequence>MTPAPRTLPLGPLCLCLVLAVVLGGLSSCSGDGGSRTTLRVLASDELTDMKPLLDRLRKDTGVRLDMDYRATNDASDTLLTGRHSYDLAWLSSDRYLRLRAKHASAGATPATGVQSASIMRSPVVVGLTPGTARTLGAGTPGKRLSWADIADAAATGTVRFGMADPRRSNSGLAALVGVATAAAGTGRALRPADVSCDRLRGFRSGQTLTAAGSRALLDAFATRPGRTNALITYESELLALNASGRLREPLRIVHPADGMVLADYPLLLLDPGRRDAYDRVVDWLTAPGHQREIMRRTLRRPVSTEVPRDARLTAPLDNALYYPDDPAVLDRLLADYGDPARRGADQVIFLLDFSTSMRGARTRALRAAFAALSGADGSARAKFVRFHQGERLTVVRFGGRPLAERTVTVRGPADLEALAGFVAEDGYDDSTAVWSALDHGYRTAERALRADPGRLVSIVLMTDGENNAGIGPAAFAARHRSRPADVRAVRTYPIGFGDADADGLRRAAELTGGRLVDARSPAQSSQSSLSTAFKEIRGCS</sequence>
<organism evidence="2 3">
    <name type="scientific">Streptomyces rubradiris</name>
    <name type="common">Streptomyces achromogenes subsp. rubradiris</name>
    <dbReference type="NCBI Taxonomy" id="285531"/>
    <lineage>
        <taxon>Bacteria</taxon>
        <taxon>Bacillati</taxon>
        <taxon>Actinomycetota</taxon>
        <taxon>Actinomycetes</taxon>
        <taxon>Kitasatosporales</taxon>
        <taxon>Streptomycetaceae</taxon>
        <taxon>Streptomyces</taxon>
    </lineage>
</organism>
<dbReference type="PROSITE" id="PS50234">
    <property type="entry name" value="VWFA"/>
    <property type="match status" value="1"/>
</dbReference>
<dbReference type="RefSeq" id="WP_189994349.1">
    <property type="nucleotide sequence ID" value="NZ_BNCB01000006.1"/>
</dbReference>
<dbReference type="SUPFAM" id="SSF53300">
    <property type="entry name" value="vWA-like"/>
    <property type="match status" value="1"/>
</dbReference>
<comment type="caution">
    <text evidence="2">The sequence shown here is derived from an EMBL/GenBank/DDBJ whole genome shotgun (WGS) entry which is preliminary data.</text>
</comment>